<dbReference type="Pfam" id="PF13248">
    <property type="entry name" value="Zn_ribbon_3"/>
    <property type="match status" value="1"/>
</dbReference>
<evidence type="ECO:0000256" key="1">
    <source>
        <dbReference type="SAM" id="Phobius"/>
    </source>
</evidence>
<reference evidence="3" key="1">
    <citation type="submission" date="2020-08" db="EMBL/GenBank/DDBJ databases">
        <title>Genome public.</title>
        <authorList>
            <person name="Liu C."/>
            <person name="Sun Q."/>
        </authorList>
    </citation>
    <scope>NUCLEOTIDE SEQUENCE</scope>
    <source>
        <strain evidence="3">NSJ-50</strain>
    </source>
</reference>
<keyword evidence="4" id="KW-1185">Reference proteome</keyword>
<feature type="domain" description="Putative zinc-ribbon" evidence="2">
    <location>
        <begin position="4"/>
        <end position="25"/>
    </location>
</feature>
<dbReference type="AlphaFoldDB" id="A0A926F8V2"/>
<proteinExistence type="predicted"/>
<evidence type="ECO:0000313" key="3">
    <source>
        <dbReference type="EMBL" id="MBC8596876.1"/>
    </source>
</evidence>
<accession>A0A926F8V2</accession>
<keyword evidence="1" id="KW-0472">Membrane</keyword>
<dbReference type="EMBL" id="JACRTE010000010">
    <property type="protein sequence ID" value="MBC8596876.1"/>
    <property type="molecule type" value="Genomic_DNA"/>
</dbReference>
<sequence>MALISCPNCKNPVSDKATVCPNCGYTGMGQSADAQNKIKCEDCGNEFENNLASCPVCGCPASISGVKENKKKRKIMVISVIAIVLLVVYAIGVNFVKQAALAEYSANMTKAAQTMIDGAAKAEDVGNLVKSVWSNAIYEKRDDKTDKYTMQNGRFVGDFNDALGNLFADDELNKSISEIRDNQNNVANLMKALKNPPKKYEEAYSVIKTFYDNYVKLTNSAVNPTGSLKTFSEEFNQYDTDTVNAFENMKIYLD</sequence>
<keyword evidence="1" id="KW-0812">Transmembrane</keyword>
<evidence type="ECO:0000259" key="2">
    <source>
        <dbReference type="Pfam" id="PF13248"/>
    </source>
</evidence>
<comment type="caution">
    <text evidence="3">The sequence shown here is derived from an EMBL/GenBank/DDBJ whole genome shotgun (WGS) entry which is preliminary data.</text>
</comment>
<feature type="transmembrane region" description="Helical" evidence="1">
    <location>
        <begin position="75"/>
        <end position="96"/>
    </location>
</feature>
<dbReference type="RefSeq" id="WP_262432253.1">
    <property type="nucleotide sequence ID" value="NZ_JACRTE010000010.1"/>
</dbReference>
<dbReference type="Proteomes" id="UP000647416">
    <property type="component" value="Unassembled WGS sequence"/>
</dbReference>
<protein>
    <recommendedName>
        <fullName evidence="2">Putative zinc-ribbon domain-containing protein</fullName>
    </recommendedName>
</protein>
<name>A0A926F8V2_9FIRM</name>
<gene>
    <name evidence="3" type="ORF">H8706_08345</name>
</gene>
<dbReference type="InterPro" id="IPR059113">
    <property type="entry name" value="Znf_ribbon"/>
</dbReference>
<keyword evidence="1" id="KW-1133">Transmembrane helix</keyword>
<evidence type="ECO:0000313" key="4">
    <source>
        <dbReference type="Proteomes" id="UP000647416"/>
    </source>
</evidence>
<organism evidence="3 4">
    <name type="scientific">Qingrenia yutianensis</name>
    <dbReference type="NCBI Taxonomy" id="2763676"/>
    <lineage>
        <taxon>Bacteria</taxon>
        <taxon>Bacillati</taxon>
        <taxon>Bacillota</taxon>
        <taxon>Clostridia</taxon>
        <taxon>Eubacteriales</taxon>
        <taxon>Oscillospiraceae</taxon>
        <taxon>Qingrenia</taxon>
    </lineage>
</organism>